<keyword evidence="2" id="KW-1133">Transmembrane helix</keyword>
<evidence type="ECO:0000313" key="3">
    <source>
        <dbReference type="EMBL" id="MBU3871802.1"/>
    </source>
</evidence>
<sequence length="85" mass="9241">AELRRQRAGLRPVGGGRGQREGRADETGLPRGLRLRLGLLRLKLGLRLVLGLALALGLTLALRLALALGLCLVGRRQFRRLGQRA</sequence>
<proteinExistence type="predicted"/>
<organism evidence="3 4">
    <name type="scientific">Streptomyces niphimycinicus</name>
    <dbReference type="NCBI Taxonomy" id="2842201"/>
    <lineage>
        <taxon>Bacteria</taxon>
        <taxon>Bacillati</taxon>
        <taxon>Actinomycetota</taxon>
        <taxon>Actinomycetes</taxon>
        <taxon>Kitasatosporales</taxon>
        <taxon>Streptomycetaceae</taxon>
        <taxon>Streptomyces</taxon>
    </lineage>
</organism>
<evidence type="ECO:0000256" key="1">
    <source>
        <dbReference type="SAM" id="MobiDB-lite"/>
    </source>
</evidence>
<feature type="non-terminal residue" evidence="3">
    <location>
        <position position="85"/>
    </location>
</feature>
<protein>
    <submittedName>
        <fullName evidence="3">Uncharacterized protein</fullName>
    </submittedName>
</protein>
<dbReference type="RefSeq" id="WP_216348256.1">
    <property type="nucleotide sequence ID" value="NZ_JAHLEM010001319.1"/>
</dbReference>
<comment type="caution">
    <text evidence="3">The sequence shown here is derived from an EMBL/GenBank/DDBJ whole genome shotgun (WGS) entry which is preliminary data.</text>
</comment>
<name>A0ABS6CXW8_9ACTN</name>
<feature type="region of interest" description="Disordered" evidence="1">
    <location>
        <begin position="1"/>
        <end position="26"/>
    </location>
</feature>
<evidence type="ECO:0000313" key="4">
    <source>
        <dbReference type="Proteomes" id="UP000720508"/>
    </source>
</evidence>
<reference evidence="3 4" key="1">
    <citation type="submission" date="2021-06" db="EMBL/GenBank/DDBJ databases">
        <authorList>
            <person name="Pan X."/>
        </authorList>
    </citation>
    <scope>NUCLEOTIDE SEQUENCE [LARGE SCALE GENOMIC DNA]</scope>
    <source>
        <strain evidence="3 4">4503</strain>
    </source>
</reference>
<keyword evidence="2" id="KW-0472">Membrane</keyword>
<evidence type="ECO:0000256" key="2">
    <source>
        <dbReference type="SAM" id="Phobius"/>
    </source>
</evidence>
<dbReference type="EMBL" id="JAHLEM010001319">
    <property type="protein sequence ID" value="MBU3871802.1"/>
    <property type="molecule type" value="Genomic_DNA"/>
</dbReference>
<accession>A0ABS6CXW8</accession>
<feature type="non-terminal residue" evidence="3">
    <location>
        <position position="1"/>
    </location>
</feature>
<dbReference type="Proteomes" id="UP000720508">
    <property type="component" value="Unassembled WGS sequence"/>
</dbReference>
<keyword evidence="4" id="KW-1185">Reference proteome</keyword>
<keyword evidence="2" id="KW-0812">Transmembrane</keyword>
<feature type="transmembrane region" description="Helical" evidence="2">
    <location>
        <begin position="48"/>
        <end position="74"/>
    </location>
</feature>
<gene>
    <name evidence="3" type="ORF">KN815_49540</name>
</gene>